<keyword evidence="2" id="KW-1185">Reference proteome</keyword>
<dbReference type="EMBL" id="AYKW01000001">
    <property type="protein sequence ID" value="PIL36398.1"/>
    <property type="molecule type" value="Genomic_DNA"/>
</dbReference>
<dbReference type="OrthoDB" id="2749676at2759"/>
<dbReference type="Proteomes" id="UP000230002">
    <property type="component" value="Unassembled WGS sequence"/>
</dbReference>
<sequence>MFVKLGNITDAKTGELVATILQNHDNGLIAEGIFFSRVVLPVIWTVDQKFASISARGVGVSGETSMSYLHLETDSPTWSWLNRRFLFSTLSFTGSDQTASTIYGELTEY</sequence>
<evidence type="ECO:0000313" key="1">
    <source>
        <dbReference type="EMBL" id="PIL36398.1"/>
    </source>
</evidence>
<dbReference type="AlphaFoldDB" id="A0A2G8SS48"/>
<proteinExistence type="predicted"/>
<comment type="caution">
    <text evidence="1">The sequence shown here is derived from an EMBL/GenBank/DDBJ whole genome shotgun (WGS) entry which is preliminary data.</text>
</comment>
<evidence type="ECO:0000313" key="2">
    <source>
        <dbReference type="Proteomes" id="UP000230002"/>
    </source>
</evidence>
<organism evidence="1 2">
    <name type="scientific">Ganoderma sinense ZZ0214-1</name>
    <dbReference type="NCBI Taxonomy" id="1077348"/>
    <lineage>
        <taxon>Eukaryota</taxon>
        <taxon>Fungi</taxon>
        <taxon>Dikarya</taxon>
        <taxon>Basidiomycota</taxon>
        <taxon>Agaricomycotina</taxon>
        <taxon>Agaricomycetes</taxon>
        <taxon>Polyporales</taxon>
        <taxon>Polyporaceae</taxon>
        <taxon>Ganoderma</taxon>
    </lineage>
</organism>
<accession>A0A2G8SS48</accession>
<reference evidence="1 2" key="1">
    <citation type="journal article" date="2015" name="Sci. Rep.">
        <title>Chromosome-level genome map provides insights into diverse defense mechanisms in the medicinal fungus Ganoderma sinense.</title>
        <authorList>
            <person name="Zhu Y."/>
            <person name="Xu J."/>
            <person name="Sun C."/>
            <person name="Zhou S."/>
            <person name="Xu H."/>
            <person name="Nelson D.R."/>
            <person name="Qian J."/>
            <person name="Song J."/>
            <person name="Luo H."/>
            <person name="Xiang L."/>
            <person name="Li Y."/>
            <person name="Xu Z."/>
            <person name="Ji A."/>
            <person name="Wang L."/>
            <person name="Lu S."/>
            <person name="Hayward A."/>
            <person name="Sun W."/>
            <person name="Li X."/>
            <person name="Schwartz D.C."/>
            <person name="Wang Y."/>
            <person name="Chen S."/>
        </authorList>
    </citation>
    <scope>NUCLEOTIDE SEQUENCE [LARGE SCALE GENOMIC DNA]</scope>
    <source>
        <strain evidence="1 2">ZZ0214-1</strain>
    </source>
</reference>
<name>A0A2G8SS48_9APHY</name>
<protein>
    <submittedName>
        <fullName evidence="1">Uncharacterized protein</fullName>
    </submittedName>
</protein>
<gene>
    <name evidence="1" type="ORF">GSI_00086</name>
</gene>